<accession>A0A8J3R141</accession>
<protein>
    <recommendedName>
        <fullName evidence="3">Serine aminopeptidase S33 domain-containing protein</fullName>
    </recommendedName>
</protein>
<comment type="caution">
    <text evidence="1">The sequence shown here is derived from an EMBL/GenBank/DDBJ whole genome shotgun (WGS) entry which is preliminary data.</text>
</comment>
<proteinExistence type="predicted"/>
<evidence type="ECO:0000313" key="2">
    <source>
        <dbReference type="Proteomes" id="UP000642748"/>
    </source>
</evidence>
<name>A0A8J3R141_9ACTN</name>
<dbReference type="Gene3D" id="3.40.50.1820">
    <property type="entry name" value="alpha/beta hydrolase"/>
    <property type="match status" value="1"/>
</dbReference>
<organism evidence="1 2">
    <name type="scientific">Rugosimonospora africana</name>
    <dbReference type="NCBI Taxonomy" id="556532"/>
    <lineage>
        <taxon>Bacteria</taxon>
        <taxon>Bacillati</taxon>
        <taxon>Actinomycetota</taxon>
        <taxon>Actinomycetes</taxon>
        <taxon>Micromonosporales</taxon>
        <taxon>Micromonosporaceae</taxon>
        <taxon>Rugosimonospora</taxon>
    </lineage>
</organism>
<keyword evidence="2" id="KW-1185">Reference proteome</keyword>
<dbReference type="Proteomes" id="UP000642748">
    <property type="component" value="Unassembled WGS sequence"/>
</dbReference>
<sequence length="241" mass="23856">MIAFAGCSSAPSPAATPAELLVGEDCPDLVAGGTQVHFADGHGASLTAVTLGTGKTGVVLAHMSDGDVCGWLAYALQLAKGGYRAMVFYFHGYGTSSAGTDDSSLDGDVVAAAGYLRGHGVETIALVGASMGGTATVAAATELSPPPAVAISLSAPKFYQGVDALTAAGKLTVPVLYAVGQGDTDFTGQTQALYDATPASTGRTILIAPTTAHGTGMVGAPGSQVRDAMDKALRDHAPVAG</sequence>
<dbReference type="RefSeq" id="WP_203923688.1">
    <property type="nucleotide sequence ID" value="NZ_BONZ01000092.1"/>
</dbReference>
<evidence type="ECO:0000313" key="1">
    <source>
        <dbReference type="EMBL" id="GIH20266.1"/>
    </source>
</evidence>
<dbReference type="SUPFAM" id="SSF53474">
    <property type="entry name" value="alpha/beta-Hydrolases"/>
    <property type="match status" value="1"/>
</dbReference>
<reference evidence="1" key="1">
    <citation type="submission" date="2021-01" db="EMBL/GenBank/DDBJ databases">
        <title>Whole genome shotgun sequence of Rugosimonospora africana NBRC 104875.</title>
        <authorList>
            <person name="Komaki H."/>
            <person name="Tamura T."/>
        </authorList>
    </citation>
    <scope>NUCLEOTIDE SEQUENCE</scope>
    <source>
        <strain evidence="1">NBRC 104875</strain>
    </source>
</reference>
<dbReference type="EMBL" id="BONZ01000092">
    <property type="protein sequence ID" value="GIH20266.1"/>
    <property type="molecule type" value="Genomic_DNA"/>
</dbReference>
<gene>
    <name evidence="1" type="ORF">Raf01_84380</name>
</gene>
<dbReference type="InterPro" id="IPR029058">
    <property type="entry name" value="AB_hydrolase_fold"/>
</dbReference>
<dbReference type="AlphaFoldDB" id="A0A8J3R141"/>
<evidence type="ECO:0008006" key="3">
    <source>
        <dbReference type="Google" id="ProtNLM"/>
    </source>
</evidence>